<feature type="region of interest" description="Disordered" evidence="1">
    <location>
        <begin position="30"/>
        <end position="52"/>
    </location>
</feature>
<evidence type="ECO:0000256" key="2">
    <source>
        <dbReference type="SAM" id="Phobius"/>
    </source>
</evidence>
<dbReference type="Proteomes" id="UP000694563">
    <property type="component" value="Chromosome 3"/>
</dbReference>
<evidence type="ECO:0000313" key="4">
    <source>
        <dbReference type="Proteomes" id="UP000694563"/>
    </source>
</evidence>
<keyword evidence="2" id="KW-0472">Membrane</keyword>
<keyword evidence="2" id="KW-1133">Transmembrane helix</keyword>
<evidence type="ECO:0000256" key="1">
    <source>
        <dbReference type="SAM" id="MobiDB-lite"/>
    </source>
</evidence>
<protein>
    <submittedName>
        <fullName evidence="3">Uncharacterized protein</fullName>
    </submittedName>
</protein>
<name>A0A8C3TW89_CATUS</name>
<evidence type="ECO:0000313" key="3">
    <source>
        <dbReference type="Ensembl" id="ENSCUSP00005003347.1"/>
    </source>
</evidence>
<sequence length="74" mass="7924">MIRLEAALLYSLGGWTALGGLIYYSRMEKASTGTGSGACGHRRGLGREGRDRGFTEAGRVVSFFVPDDSPPSEK</sequence>
<reference evidence="3" key="3">
    <citation type="submission" date="2025-09" db="UniProtKB">
        <authorList>
            <consortium name="Ensembl"/>
        </authorList>
    </citation>
    <scope>IDENTIFICATION</scope>
</reference>
<reference evidence="3" key="2">
    <citation type="submission" date="2025-08" db="UniProtKB">
        <authorList>
            <consortium name="Ensembl"/>
        </authorList>
    </citation>
    <scope>IDENTIFICATION</scope>
</reference>
<dbReference type="AlphaFoldDB" id="A0A8C3TW89"/>
<proteinExistence type="predicted"/>
<dbReference type="Ensembl" id="ENSCUST00005003515.1">
    <property type="protein sequence ID" value="ENSCUSP00005003347.1"/>
    <property type="gene ID" value="ENSCUSG00005002239.1"/>
</dbReference>
<keyword evidence="4" id="KW-1185">Reference proteome</keyword>
<reference evidence="3" key="1">
    <citation type="submission" date="2020-10" db="EMBL/GenBank/DDBJ databases">
        <title>Catharus ustulatus (Swainson's thrush) genome, bCatUst1, primary haplotype v2.</title>
        <authorList>
            <person name="Delmore K."/>
            <person name="Vafadar M."/>
            <person name="Formenti G."/>
            <person name="Chow W."/>
            <person name="Pelan S."/>
            <person name="Howe K."/>
            <person name="Rhie A."/>
            <person name="Mountcastle J."/>
            <person name="Haase B."/>
            <person name="Fedrigo O."/>
            <person name="Jarvis E.D."/>
        </authorList>
    </citation>
    <scope>NUCLEOTIDE SEQUENCE [LARGE SCALE GENOMIC DNA]</scope>
</reference>
<accession>A0A8C3TW89</accession>
<feature type="transmembrane region" description="Helical" evidence="2">
    <location>
        <begin position="6"/>
        <end position="24"/>
    </location>
</feature>
<organism evidence="3 4">
    <name type="scientific">Catharus ustulatus</name>
    <name type="common">Russet-backed thrush</name>
    <name type="synonym">Hylocichla ustulatus</name>
    <dbReference type="NCBI Taxonomy" id="91951"/>
    <lineage>
        <taxon>Eukaryota</taxon>
        <taxon>Metazoa</taxon>
        <taxon>Chordata</taxon>
        <taxon>Craniata</taxon>
        <taxon>Vertebrata</taxon>
        <taxon>Euteleostomi</taxon>
        <taxon>Archelosauria</taxon>
        <taxon>Archosauria</taxon>
        <taxon>Dinosauria</taxon>
        <taxon>Saurischia</taxon>
        <taxon>Theropoda</taxon>
        <taxon>Coelurosauria</taxon>
        <taxon>Aves</taxon>
        <taxon>Neognathae</taxon>
        <taxon>Neoaves</taxon>
        <taxon>Telluraves</taxon>
        <taxon>Australaves</taxon>
        <taxon>Passeriformes</taxon>
        <taxon>Turdidae</taxon>
        <taxon>Catharus</taxon>
    </lineage>
</organism>
<keyword evidence="2" id="KW-0812">Transmembrane</keyword>